<feature type="region of interest" description="Disordered" evidence="3">
    <location>
        <begin position="204"/>
        <end position="258"/>
    </location>
</feature>
<evidence type="ECO:0000256" key="3">
    <source>
        <dbReference type="SAM" id="MobiDB-lite"/>
    </source>
</evidence>
<evidence type="ECO:0000256" key="1">
    <source>
        <dbReference type="ARBA" id="ARBA00004123"/>
    </source>
</evidence>
<feature type="compositionally biased region" description="Acidic residues" evidence="3">
    <location>
        <begin position="927"/>
        <end position="936"/>
    </location>
</feature>
<dbReference type="Pfam" id="PF12114">
    <property type="entry name" value="Period_C"/>
    <property type="match status" value="2"/>
</dbReference>
<dbReference type="GO" id="GO:0005634">
    <property type="term" value="C:nucleus"/>
    <property type="evidence" value="ECO:0007669"/>
    <property type="project" value="UniProtKB-SubCell"/>
</dbReference>
<feature type="region of interest" description="Disordered" evidence="3">
    <location>
        <begin position="862"/>
        <end position="1021"/>
    </location>
</feature>
<dbReference type="Pfam" id="PF14598">
    <property type="entry name" value="PAS_11"/>
    <property type="match status" value="1"/>
</dbReference>
<dbReference type="OrthoDB" id="7788983at2759"/>
<dbReference type="PROSITE" id="PS50112">
    <property type="entry name" value="PAS"/>
    <property type="match status" value="1"/>
</dbReference>
<dbReference type="InParanoid" id="A0A1S3I7Y4"/>
<dbReference type="KEGG" id="lak:106161527"/>
<feature type="compositionally biased region" description="Polar residues" evidence="3">
    <location>
        <begin position="865"/>
        <end position="875"/>
    </location>
</feature>
<dbReference type="AlphaFoldDB" id="A0A1S3I7Y4"/>
<evidence type="ECO:0000256" key="2">
    <source>
        <dbReference type="ARBA" id="ARBA00023242"/>
    </source>
</evidence>
<gene>
    <name evidence="6" type="primary">LOC106161527</name>
</gene>
<dbReference type="Gene3D" id="3.30.450.20">
    <property type="entry name" value="PAS domain"/>
    <property type="match status" value="1"/>
</dbReference>
<dbReference type="STRING" id="7574.A0A1S3I7Y4"/>
<feature type="compositionally biased region" description="Polar residues" evidence="3">
    <location>
        <begin position="715"/>
        <end position="725"/>
    </location>
</feature>
<feature type="compositionally biased region" description="Basic and acidic residues" evidence="3">
    <location>
        <begin position="937"/>
        <end position="950"/>
    </location>
</feature>
<keyword evidence="5" id="KW-1185">Reference proteome</keyword>
<name>A0A1S3I7Y4_LINAN</name>
<feature type="region of interest" description="Disordered" evidence="3">
    <location>
        <begin position="712"/>
        <end position="755"/>
    </location>
</feature>
<keyword evidence="2" id="KW-0539">Nucleus</keyword>
<feature type="compositionally biased region" description="Basic and acidic residues" evidence="3">
    <location>
        <begin position="910"/>
        <end position="926"/>
    </location>
</feature>
<evidence type="ECO:0000313" key="5">
    <source>
        <dbReference type="Proteomes" id="UP000085678"/>
    </source>
</evidence>
<feature type="domain" description="PAS" evidence="4">
    <location>
        <begin position="74"/>
        <end position="110"/>
    </location>
</feature>
<dbReference type="InterPro" id="IPR050760">
    <property type="entry name" value="Period_circadian_regulator"/>
</dbReference>
<reference evidence="6" key="1">
    <citation type="submission" date="2025-08" db="UniProtKB">
        <authorList>
            <consortium name="RefSeq"/>
        </authorList>
    </citation>
    <scope>IDENTIFICATION</scope>
    <source>
        <tissue evidence="6">Gonads</tissue>
    </source>
</reference>
<dbReference type="GeneID" id="106161527"/>
<dbReference type="SUPFAM" id="SSF55785">
    <property type="entry name" value="PYP-like sensor domain (PAS domain)"/>
    <property type="match status" value="1"/>
</dbReference>
<dbReference type="RefSeq" id="XP_013393971.1">
    <property type="nucleotide sequence ID" value="XM_013538517.1"/>
</dbReference>
<dbReference type="CDD" id="cd00130">
    <property type="entry name" value="PAS"/>
    <property type="match status" value="1"/>
</dbReference>
<protein>
    <submittedName>
        <fullName evidence="6">Period circadian protein homolog 3</fullName>
    </submittedName>
</protein>
<feature type="region of interest" description="Disordered" evidence="3">
    <location>
        <begin position="1101"/>
        <end position="1166"/>
    </location>
</feature>
<dbReference type="InterPro" id="IPR000014">
    <property type="entry name" value="PAS"/>
</dbReference>
<dbReference type="InterPro" id="IPR022728">
    <property type="entry name" value="Period_circadian-like_C"/>
</dbReference>
<accession>A0A1S3I7Y4</accession>
<feature type="region of interest" description="Disordered" evidence="3">
    <location>
        <begin position="278"/>
        <end position="303"/>
    </location>
</feature>
<feature type="compositionally biased region" description="Low complexity" evidence="3">
    <location>
        <begin position="212"/>
        <end position="221"/>
    </location>
</feature>
<dbReference type="GO" id="GO:0032922">
    <property type="term" value="P:circadian regulation of gene expression"/>
    <property type="evidence" value="ECO:0007669"/>
    <property type="project" value="TreeGrafter"/>
</dbReference>
<organism evidence="5 6">
    <name type="scientific">Lingula anatina</name>
    <name type="common">Brachiopod</name>
    <name type="synonym">Lingula unguis</name>
    <dbReference type="NCBI Taxonomy" id="7574"/>
    <lineage>
        <taxon>Eukaryota</taxon>
        <taxon>Metazoa</taxon>
        <taxon>Spiralia</taxon>
        <taxon>Lophotrochozoa</taxon>
        <taxon>Brachiopoda</taxon>
        <taxon>Linguliformea</taxon>
        <taxon>Lingulata</taxon>
        <taxon>Lingulida</taxon>
        <taxon>Linguloidea</taxon>
        <taxon>Lingulidae</taxon>
        <taxon>Lingula</taxon>
    </lineage>
</organism>
<dbReference type="GO" id="GO:0001222">
    <property type="term" value="F:transcription corepressor binding"/>
    <property type="evidence" value="ECO:0007669"/>
    <property type="project" value="TreeGrafter"/>
</dbReference>
<evidence type="ECO:0000259" key="4">
    <source>
        <dbReference type="PROSITE" id="PS50112"/>
    </source>
</evidence>
<dbReference type="GO" id="GO:0043153">
    <property type="term" value="P:entrainment of circadian clock by photoperiod"/>
    <property type="evidence" value="ECO:0007669"/>
    <property type="project" value="TreeGrafter"/>
</dbReference>
<feature type="compositionally biased region" description="Polar residues" evidence="3">
    <location>
        <begin position="732"/>
        <end position="750"/>
    </location>
</feature>
<dbReference type="GO" id="GO:0000976">
    <property type="term" value="F:transcription cis-regulatory region binding"/>
    <property type="evidence" value="ECO:0007669"/>
    <property type="project" value="TreeGrafter"/>
</dbReference>
<dbReference type="PANTHER" id="PTHR11269:SF16">
    <property type="entry name" value="PERIOD CIRCADIAN PROTEIN"/>
    <property type="match status" value="1"/>
</dbReference>
<feature type="region of interest" description="Disordered" evidence="3">
    <location>
        <begin position="496"/>
        <end position="521"/>
    </location>
</feature>
<sequence>MSVAVKDMESLDSGIPSSSIKTEDCCWYLFMGLEPLKSAYEDLPEGKVPETNVFSTQHNTNCAFCQVEFGVIPLMGYLPQDLIGSSIFDLYHPEDIPVLLEAHKEAIKTNGVPYKSQPIRMLPKNKSEILVETEWSSFINPWTKKLEFVLGRHTVISAPKDPNVFHEPENQWWIRTKQEEWRRAQSKQMEIRNLLANPECALVDQQEQPTDVAETPPAGAEPGPPVPAPSGKEQDHIFSKNKQKTQSSSCSKSGSSEGGITYEQFNYTQNIKRFLMSCPKTHSSGKSSEQKSRSPTDDDQQDTLSEDELYLEENIPVEMVPKPPSFGSSTKVVVCEQEQPEDLLPYSPGPVKLDIDLNEDKNASYEIIKENVETDFPEHHKPPSTVTAAIDSGTETRPSSIVAVTVVPGHRSLEGNILITMEEEQPNPTGAAVAAAAAATAAALEAASVAKVNSQVATCDLTCENLNIFNKIQEKMVMQQLHKDRDSFILLGRSGVEAHAPEQRRKRGHSGPSSGDNTKNRQRKLMKHENLQRYCSAVMPKPTLPNKISSTVQIATEPEMLQVGKNIMVQENNATPPIVHHPRAVQASTDPHHHQSLYAPGYIPCLLHGYTNLGIPWPQANVTPPQLCTGFCPSEMIFQPVHRPVAQQQNRRHHEEKTSLGNGIEFQASTSNSFSPDTSSSGFLTLPSHSKTSSRYPFGIANVPKLGNKVLKGSSKGTESTSVSTDFLLESDGSTPMSESAQTKESSGDSGTVLKLAEDPPWISAVPWNKDTMMRYQLQPKRLKSVLKSDRVTMETVLQPELMTSQFHQLLEDLENKIAEEMSLSSDSSSQGETKGQASKLCYVDCNSETHDHGVSNVMPETEAMSDSTDSNNSKGMVHVQKPRKSCSHRRSNTVQTPQQQQQQQQQRLAETKEALEQDQREHGEQGEDQLPENDEKDSSSKSDDGEKSMSEGSSIDKNSCDKMDGAQSENSKAESDKAVSSDLTPSDARSNEEEQNSSLKESDHSSGVENTNGKDPTEAVMDDVMSQLFVPLKARFPCKQKIDPVSPWLKDFQFTESAAKEYQMDMKTLEEVLAKDSLQMKQFVQPAMIGAQFAELRVRLEQGNSTSESPSADARKEESTAEKNPGSPFGNLFYPILTQMGSDGDAVGSQCAMSVGSDGTDGKGT</sequence>
<comment type="subcellular location">
    <subcellularLocation>
        <location evidence="1">Nucleus</location>
    </subcellularLocation>
</comment>
<dbReference type="GO" id="GO:0005737">
    <property type="term" value="C:cytoplasm"/>
    <property type="evidence" value="ECO:0007669"/>
    <property type="project" value="TreeGrafter"/>
</dbReference>
<dbReference type="GO" id="GO:0000122">
    <property type="term" value="P:negative regulation of transcription by RNA polymerase II"/>
    <property type="evidence" value="ECO:0007669"/>
    <property type="project" value="TreeGrafter"/>
</dbReference>
<evidence type="ECO:0000313" key="6">
    <source>
        <dbReference type="RefSeq" id="XP_013393971.1"/>
    </source>
</evidence>
<dbReference type="InterPro" id="IPR035965">
    <property type="entry name" value="PAS-like_dom_sf"/>
</dbReference>
<feature type="compositionally biased region" description="Low complexity" evidence="3">
    <location>
        <begin position="244"/>
        <end position="255"/>
    </location>
</feature>
<feature type="compositionally biased region" description="Basic residues" evidence="3">
    <location>
        <begin position="881"/>
        <end position="892"/>
    </location>
</feature>
<proteinExistence type="predicted"/>
<dbReference type="Proteomes" id="UP000085678">
    <property type="component" value="Unplaced"/>
</dbReference>
<dbReference type="PANTHER" id="PTHR11269">
    <property type="entry name" value="PERIOD CIRCADIAN PROTEIN"/>
    <property type="match status" value="1"/>
</dbReference>